<feature type="non-terminal residue" evidence="1">
    <location>
        <position position="1"/>
    </location>
</feature>
<dbReference type="AlphaFoldDB" id="K5VKY3"/>
<protein>
    <submittedName>
        <fullName evidence="1">Uncharacterized protein</fullName>
    </submittedName>
</protein>
<evidence type="ECO:0000313" key="2">
    <source>
        <dbReference type="Proteomes" id="UP000008370"/>
    </source>
</evidence>
<dbReference type="InParanoid" id="K5VKY3"/>
<dbReference type="OrthoDB" id="3147730at2759"/>
<dbReference type="RefSeq" id="XP_007399845.1">
    <property type="nucleotide sequence ID" value="XM_007399783.1"/>
</dbReference>
<dbReference type="Proteomes" id="UP000008370">
    <property type="component" value="Unassembled WGS sequence"/>
</dbReference>
<name>K5VKY3_PHACS</name>
<keyword evidence="2" id="KW-1185">Reference proteome</keyword>
<accession>K5VKY3</accession>
<organism evidence="1 2">
    <name type="scientific">Phanerochaete carnosa (strain HHB-10118-sp)</name>
    <name type="common">White-rot fungus</name>
    <name type="synonym">Peniophora carnosa</name>
    <dbReference type="NCBI Taxonomy" id="650164"/>
    <lineage>
        <taxon>Eukaryota</taxon>
        <taxon>Fungi</taxon>
        <taxon>Dikarya</taxon>
        <taxon>Basidiomycota</taxon>
        <taxon>Agaricomycotina</taxon>
        <taxon>Agaricomycetes</taxon>
        <taxon>Polyporales</taxon>
        <taxon>Phanerochaetaceae</taxon>
        <taxon>Phanerochaete</taxon>
    </lineage>
</organism>
<dbReference type="EMBL" id="JH930476">
    <property type="protein sequence ID" value="EKM52063.1"/>
    <property type="molecule type" value="Genomic_DNA"/>
</dbReference>
<sequence length="121" mass="13853">MPAVAEPFRCGRMPRPEIFMDYIGDGMGALPWAYKVIDILDGMSQGFTTPYILFYPVVSRDHMPFPLNQYVSGVQGRDFFEEARAWRGNLVIAKYSDMKYSAMTNASMADFPIVKNWLKTH</sequence>
<dbReference type="HOGENOM" id="CLU_142376_0_0_1"/>
<reference evidence="1 2" key="1">
    <citation type="journal article" date="2012" name="BMC Genomics">
        <title>Comparative genomics of the white-rot fungi, Phanerochaete carnosa and P. chrysosporium, to elucidate the genetic basis of the distinct wood types they colonize.</title>
        <authorList>
            <person name="Suzuki H."/>
            <person name="MacDonald J."/>
            <person name="Syed K."/>
            <person name="Salamov A."/>
            <person name="Hori C."/>
            <person name="Aerts A."/>
            <person name="Henrissat B."/>
            <person name="Wiebenga A."/>
            <person name="vanKuyk P.A."/>
            <person name="Barry K."/>
            <person name="Lindquist E."/>
            <person name="LaButti K."/>
            <person name="Lapidus A."/>
            <person name="Lucas S."/>
            <person name="Coutinho P."/>
            <person name="Gong Y."/>
            <person name="Samejima M."/>
            <person name="Mahadevan R."/>
            <person name="Abou-Zaid M."/>
            <person name="de Vries R.P."/>
            <person name="Igarashi K."/>
            <person name="Yadav J.S."/>
            <person name="Grigoriev I.V."/>
            <person name="Master E.R."/>
        </authorList>
    </citation>
    <scope>NUCLEOTIDE SEQUENCE [LARGE SCALE GENOMIC DNA]</scope>
    <source>
        <strain evidence="1 2">HHB-10118-sp</strain>
    </source>
</reference>
<dbReference type="KEGG" id="pco:PHACADRAFT_128199"/>
<dbReference type="STRING" id="650164.K5VKY3"/>
<gene>
    <name evidence="1" type="ORF">PHACADRAFT_128199</name>
</gene>
<dbReference type="GeneID" id="18908100"/>
<evidence type="ECO:0000313" key="1">
    <source>
        <dbReference type="EMBL" id="EKM52063.1"/>
    </source>
</evidence>
<proteinExistence type="predicted"/>